<dbReference type="Proteomes" id="UP000019132">
    <property type="component" value="Unassembled WGS sequence"/>
</dbReference>
<dbReference type="Pfam" id="PF14008">
    <property type="entry name" value="Metallophos_C"/>
    <property type="match status" value="1"/>
</dbReference>
<evidence type="ECO:0000256" key="8">
    <source>
        <dbReference type="SAM" id="MobiDB-lite"/>
    </source>
</evidence>
<dbReference type="VEuPathDB" id="FungiDB:PYU1_G002546"/>
<dbReference type="AlphaFoldDB" id="K3WC58"/>
<dbReference type="SUPFAM" id="SSF49363">
    <property type="entry name" value="Purple acid phosphatase, N-terminal domain"/>
    <property type="match status" value="1"/>
</dbReference>
<keyword evidence="3" id="KW-0964">Secreted</keyword>
<reference evidence="13" key="2">
    <citation type="submission" date="2010-04" db="EMBL/GenBank/DDBJ databases">
        <authorList>
            <person name="Buell R."/>
            <person name="Hamilton J."/>
            <person name="Hostetler J."/>
        </authorList>
    </citation>
    <scope>NUCLEOTIDE SEQUENCE [LARGE SCALE GENOMIC DNA]</scope>
    <source>
        <strain evidence="13">DAOM:BR144</strain>
    </source>
</reference>
<dbReference type="SUPFAM" id="SSF56300">
    <property type="entry name" value="Metallo-dependent phosphatases"/>
    <property type="match status" value="1"/>
</dbReference>
<keyword evidence="6" id="KW-0378">Hydrolase</keyword>
<dbReference type="Pfam" id="PF00149">
    <property type="entry name" value="Metallophos"/>
    <property type="match status" value="1"/>
</dbReference>
<evidence type="ECO:0000256" key="1">
    <source>
        <dbReference type="ARBA" id="ARBA00004613"/>
    </source>
</evidence>
<keyword evidence="5" id="KW-0325">Glycoprotein</keyword>
<evidence type="ECO:0000259" key="10">
    <source>
        <dbReference type="Pfam" id="PF14008"/>
    </source>
</evidence>
<feature type="region of interest" description="Disordered" evidence="8">
    <location>
        <begin position="383"/>
        <end position="411"/>
    </location>
</feature>
<evidence type="ECO:0000256" key="3">
    <source>
        <dbReference type="ARBA" id="ARBA00022525"/>
    </source>
</evidence>
<dbReference type="Pfam" id="PF16656">
    <property type="entry name" value="Pur_ac_phosph_N"/>
    <property type="match status" value="1"/>
</dbReference>
<evidence type="ECO:0000259" key="9">
    <source>
        <dbReference type="Pfam" id="PF00149"/>
    </source>
</evidence>
<feature type="domain" description="Purple acid phosphatase C-terminal" evidence="10">
    <location>
        <begin position="550"/>
        <end position="609"/>
    </location>
</feature>
<evidence type="ECO:0000256" key="2">
    <source>
        <dbReference type="ARBA" id="ARBA00011738"/>
    </source>
</evidence>
<comment type="catalytic activity">
    <reaction evidence="6">
        <text>a phosphate monoester + H2O = an alcohol + phosphate</text>
        <dbReference type="Rhea" id="RHEA:15017"/>
        <dbReference type="ChEBI" id="CHEBI:15377"/>
        <dbReference type="ChEBI" id="CHEBI:30879"/>
        <dbReference type="ChEBI" id="CHEBI:43474"/>
        <dbReference type="ChEBI" id="CHEBI:67140"/>
        <dbReference type="EC" id="3.1.3.2"/>
    </reaction>
</comment>
<dbReference type="Gene3D" id="3.60.21.10">
    <property type="match status" value="1"/>
</dbReference>
<dbReference type="InterPro" id="IPR015914">
    <property type="entry name" value="PAPs_N"/>
</dbReference>
<dbReference type="eggNOG" id="KOG1378">
    <property type="taxonomic scope" value="Eukaryota"/>
</dbReference>
<dbReference type="Gene3D" id="2.60.40.380">
    <property type="entry name" value="Purple acid phosphatase-like, N-terminal"/>
    <property type="match status" value="1"/>
</dbReference>
<reference evidence="12" key="3">
    <citation type="submission" date="2014-11" db="UniProtKB">
        <authorList>
            <consortium name="EnsemblProtists"/>
        </authorList>
    </citation>
    <scope>IDENTIFICATION</scope>
    <source>
        <strain evidence="12">DAOM BR144</strain>
    </source>
</reference>
<keyword evidence="7" id="KW-0175">Coiled coil</keyword>
<dbReference type="EC" id="3.1.3.2" evidence="6"/>
<evidence type="ECO:0000313" key="12">
    <source>
        <dbReference type="EnsemblProtists" id="PYU1_T002549"/>
    </source>
</evidence>
<reference evidence="13" key="1">
    <citation type="journal article" date="2010" name="Genome Biol.">
        <title>Genome sequence of the necrotrophic plant pathogen Pythium ultimum reveals original pathogenicity mechanisms and effector repertoire.</title>
        <authorList>
            <person name="Levesque C.A."/>
            <person name="Brouwer H."/>
            <person name="Cano L."/>
            <person name="Hamilton J.P."/>
            <person name="Holt C."/>
            <person name="Huitema E."/>
            <person name="Raffaele S."/>
            <person name="Robideau G.P."/>
            <person name="Thines M."/>
            <person name="Win J."/>
            <person name="Zerillo M.M."/>
            <person name="Beakes G.W."/>
            <person name="Boore J.L."/>
            <person name="Busam D."/>
            <person name="Dumas B."/>
            <person name="Ferriera S."/>
            <person name="Fuerstenberg S.I."/>
            <person name="Gachon C.M."/>
            <person name="Gaulin E."/>
            <person name="Govers F."/>
            <person name="Grenville-Briggs L."/>
            <person name="Horner N."/>
            <person name="Hostetler J."/>
            <person name="Jiang R.H."/>
            <person name="Johnson J."/>
            <person name="Krajaejun T."/>
            <person name="Lin H."/>
            <person name="Meijer H.J."/>
            <person name="Moore B."/>
            <person name="Morris P."/>
            <person name="Phuntmart V."/>
            <person name="Puiu D."/>
            <person name="Shetty J."/>
            <person name="Stajich J.E."/>
            <person name="Tripathy S."/>
            <person name="Wawra S."/>
            <person name="van West P."/>
            <person name="Whitty B.R."/>
            <person name="Coutinho P.M."/>
            <person name="Henrissat B."/>
            <person name="Martin F."/>
            <person name="Thomas P.D."/>
            <person name="Tyler B.M."/>
            <person name="De Vries R.P."/>
            <person name="Kamoun S."/>
            <person name="Yandell M."/>
            <person name="Tisserat N."/>
            <person name="Buell C.R."/>
        </authorList>
    </citation>
    <scope>NUCLEOTIDE SEQUENCE</scope>
    <source>
        <strain evidence="13">DAOM:BR144</strain>
    </source>
</reference>
<name>K3WC58_GLOUD</name>
<organism evidence="12 13">
    <name type="scientific">Globisporangium ultimum (strain ATCC 200006 / CBS 805.95 / DAOM BR144)</name>
    <name type="common">Pythium ultimum</name>
    <dbReference type="NCBI Taxonomy" id="431595"/>
    <lineage>
        <taxon>Eukaryota</taxon>
        <taxon>Sar</taxon>
        <taxon>Stramenopiles</taxon>
        <taxon>Oomycota</taxon>
        <taxon>Peronosporomycetes</taxon>
        <taxon>Pythiales</taxon>
        <taxon>Pythiaceae</taxon>
        <taxon>Globisporangium</taxon>
    </lineage>
</organism>
<evidence type="ECO:0000313" key="13">
    <source>
        <dbReference type="Proteomes" id="UP000019132"/>
    </source>
</evidence>
<evidence type="ECO:0000259" key="11">
    <source>
        <dbReference type="Pfam" id="PF16656"/>
    </source>
</evidence>
<dbReference type="InterPro" id="IPR029052">
    <property type="entry name" value="Metallo-depent_PP-like"/>
</dbReference>
<dbReference type="PANTHER" id="PTHR45778">
    <property type="entry name" value="PURPLE ACID PHOSPHATASE-RELATED"/>
    <property type="match status" value="1"/>
</dbReference>
<proteinExistence type="inferred from homology"/>
<comment type="subunit">
    <text evidence="2">Homodimer.</text>
</comment>
<dbReference type="InterPro" id="IPR004843">
    <property type="entry name" value="Calcineurin-like_PHP"/>
</dbReference>
<dbReference type="GO" id="GO:0046872">
    <property type="term" value="F:metal ion binding"/>
    <property type="evidence" value="ECO:0007669"/>
    <property type="project" value="InterPro"/>
</dbReference>
<dbReference type="HOGENOM" id="CLU_013387_4_0_1"/>
<evidence type="ECO:0000256" key="4">
    <source>
        <dbReference type="ARBA" id="ARBA00022729"/>
    </source>
</evidence>
<evidence type="ECO:0000256" key="5">
    <source>
        <dbReference type="ARBA" id="ARBA00023180"/>
    </source>
</evidence>
<keyword evidence="13" id="KW-1185">Reference proteome</keyword>
<dbReference type="InterPro" id="IPR025733">
    <property type="entry name" value="PAPs_C"/>
</dbReference>
<dbReference type="EnsemblProtists" id="PYU1_T002549">
    <property type="protein sequence ID" value="PYU1_T002549"/>
    <property type="gene ID" value="PYU1_G002546"/>
</dbReference>
<feature type="domain" description="Calcineurin-like phosphoesterase" evidence="9">
    <location>
        <begin position="300"/>
        <end position="524"/>
    </location>
</feature>
<dbReference type="InterPro" id="IPR041792">
    <property type="entry name" value="MPP_PAP"/>
</dbReference>
<dbReference type="InParanoid" id="K3WC58"/>
<evidence type="ECO:0000256" key="7">
    <source>
        <dbReference type="SAM" id="Coils"/>
    </source>
</evidence>
<feature type="coiled-coil region" evidence="7">
    <location>
        <begin position="32"/>
        <end position="59"/>
    </location>
</feature>
<dbReference type="GO" id="GO:0005576">
    <property type="term" value="C:extracellular region"/>
    <property type="evidence" value="ECO:0007669"/>
    <property type="project" value="UniProtKB-SubCell"/>
</dbReference>
<dbReference type="PANTHER" id="PTHR45778:SF7">
    <property type="entry name" value="PURPLE ACID PHOSPHATASE"/>
    <property type="match status" value="1"/>
</dbReference>
<keyword evidence="4" id="KW-0732">Signal</keyword>
<protein>
    <recommendedName>
        <fullName evidence="6">Purple acid phosphatase</fullName>
        <ecNumber evidence="6">3.1.3.2</ecNumber>
    </recommendedName>
</protein>
<dbReference type="GO" id="GO:0003993">
    <property type="term" value="F:acid phosphatase activity"/>
    <property type="evidence" value="ECO:0007669"/>
    <property type="project" value="UniProtKB-EC"/>
</dbReference>
<dbReference type="STRING" id="431595.K3WC58"/>
<feature type="domain" description="Purple acid phosphatase N-terminal" evidence="11">
    <location>
        <begin position="176"/>
        <end position="281"/>
    </location>
</feature>
<accession>K3WC58</accession>
<dbReference type="CDD" id="cd00839">
    <property type="entry name" value="MPP_PAPs"/>
    <property type="match status" value="1"/>
</dbReference>
<evidence type="ECO:0000256" key="6">
    <source>
        <dbReference type="RuleBase" id="RU361203"/>
    </source>
</evidence>
<dbReference type="OMA" id="EVTPNWS"/>
<sequence>MHEVLRGGAWHYHDTFDDPCGNPERTQCMFAVLDALNTYDRLEDELASVRNTVYDAEVRQLAPPAAVVSMSVSKNVVIQYDKVAVTYQMHAGAPTSKDWIGVFCVDDEKVELPDSEYIDWKWTGGKASGTLEFGQLVNMRCSWQFRFFTQVHENPATYLRAGKSNWVQFEKGHSEPLHVRIAMTTDSSEMRVMWVSSAVKEPTVWYGRSPSMLSRTARATATTYGAGDMCHAPATTTAAQYFRDPGMIYTAVMAGLEPEQTYYYKVGDPTSEISPVFMMKTPPAPGAQPKSSPMSFFMYGDLGDWNIKATGPKPEDRTATTIELMRDEMDDPKSNYVAIMHDGDISYAMGRTYLWDQFGALVQPVATEIPYMVGIGNHEYCHTSGGEGKDPSGAPGNGFHPSEGNYGDESQGECGVPFNKRFIMPANGNKVFWWSVEYGLTHHTQISSEHDYTPGSPMYTWLVNDLKSVDRKKTPWLFLHLHRPMYCSEDYAGDYKVSLLIRKHIEPLLAEYKVDAVFAGHYHAFERTCPVYREKCLSEKLPGGLEKAKAPVHIMVGSGGADIDNAGYYNVTWQRAAQMEYGYGRLHVHNATHTQFEFMRNKDRKIVDTAWIISDHEWVV</sequence>
<comment type="similarity">
    <text evidence="6">Belongs to the metallophosphoesterase superfamily. Purple acid phosphatase family.</text>
</comment>
<comment type="subcellular location">
    <subcellularLocation>
        <location evidence="1">Secreted</location>
    </subcellularLocation>
</comment>
<dbReference type="InterPro" id="IPR008963">
    <property type="entry name" value="Purple_acid_Pase-like_N"/>
</dbReference>